<dbReference type="GO" id="GO:0044550">
    <property type="term" value="P:secondary metabolite biosynthetic process"/>
    <property type="evidence" value="ECO:0007669"/>
    <property type="project" value="TreeGrafter"/>
</dbReference>
<dbReference type="PANTHER" id="PTHR11552">
    <property type="entry name" value="GLUCOSE-METHANOL-CHOLINE GMC OXIDOREDUCTASE"/>
    <property type="match status" value="1"/>
</dbReference>
<proteinExistence type="inferred from homology"/>
<comment type="similarity">
    <text evidence="1">Belongs to the GMC oxidoreductase family.</text>
</comment>
<gene>
    <name evidence="3" type="ORF">OHK93_003593</name>
</gene>
<dbReference type="SUPFAM" id="SSF51905">
    <property type="entry name" value="FAD/NAD(P)-binding domain"/>
    <property type="match status" value="1"/>
</dbReference>
<evidence type="ECO:0000313" key="3">
    <source>
        <dbReference type="EMBL" id="MDI1492379.1"/>
    </source>
</evidence>
<reference evidence="3" key="1">
    <citation type="journal article" date="2023" name="Genome Biol. Evol.">
        <title>First Whole Genome Sequence and Flow Cytometry Genome Size Data for the Lichen-Forming Fungus Ramalina farinacea (Ascomycota).</title>
        <authorList>
            <person name="Llewellyn T."/>
            <person name="Mian S."/>
            <person name="Hill R."/>
            <person name="Leitch I.J."/>
            <person name="Gaya E."/>
        </authorList>
    </citation>
    <scope>NUCLEOTIDE SEQUENCE</scope>
    <source>
        <strain evidence="3">LIQ254RAFAR</strain>
    </source>
</reference>
<dbReference type="SUPFAM" id="SSF54373">
    <property type="entry name" value="FAD-linked reductases, C-terminal domain"/>
    <property type="match status" value="1"/>
</dbReference>
<dbReference type="Gene3D" id="3.50.50.60">
    <property type="entry name" value="FAD/NAD(P)-binding domain"/>
    <property type="match status" value="2"/>
</dbReference>
<name>A0AA43QVJ6_9LECA</name>
<dbReference type="Pfam" id="PF00732">
    <property type="entry name" value="GMC_oxred_N"/>
    <property type="match status" value="1"/>
</dbReference>
<accession>A0AA43QVJ6</accession>
<dbReference type="EMBL" id="JAPUFD010000018">
    <property type="protein sequence ID" value="MDI1492379.1"/>
    <property type="molecule type" value="Genomic_DNA"/>
</dbReference>
<dbReference type="AlphaFoldDB" id="A0AA43QVJ6"/>
<evidence type="ECO:0000256" key="1">
    <source>
        <dbReference type="ARBA" id="ARBA00010790"/>
    </source>
</evidence>
<feature type="domain" description="Glucose-methanol-choline oxidoreductase N-terminal" evidence="2">
    <location>
        <begin position="138"/>
        <end position="294"/>
    </location>
</feature>
<dbReference type="GO" id="GO:0050660">
    <property type="term" value="F:flavin adenine dinucleotide binding"/>
    <property type="evidence" value="ECO:0007669"/>
    <property type="project" value="InterPro"/>
</dbReference>
<protein>
    <recommendedName>
        <fullName evidence="2">Glucose-methanol-choline oxidoreductase N-terminal domain-containing protein</fullName>
    </recommendedName>
</protein>
<organism evidence="3 4">
    <name type="scientific">Ramalina farinacea</name>
    <dbReference type="NCBI Taxonomy" id="258253"/>
    <lineage>
        <taxon>Eukaryota</taxon>
        <taxon>Fungi</taxon>
        <taxon>Dikarya</taxon>
        <taxon>Ascomycota</taxon>
        <taxon>Pezizomycotina</taxon>
        <taxon>Lecanoromycetes</taxon>
        <taxon>OSLEUM clade</taxon>
        <taxon>Lecanoromycetidae</taxon>
        <taxon>Lecanorales</taxon>
        <taxon>Lecanorineae</taxon>
        <taxon>Ramalinaceae</taxon>
        <taxon>Ramalina</taxon>
    </lineage>
</organism>
<sequence length="458" mass="48277">MDAGTRRLSMPSLRRAIAGDSLDAARLLVANQWSQVATGGVGGIATLLREKIDLNIIFALIGGGTSGITVASRLAEDPSISVALIEAGGFYEVDNGNYSVLPGLSLSSPFLAATESYQQQPLVDWVIFDPDAFSTTGGPLQVPYSNWVDPALTWFQRAFTAIGLPISNEVFNSGSLTDRAAWVTSTIDPATGERSSSESSFLEQAVSNTSLIVYTQAQATKILFDSATANGVSVSTQAVSYDICAKKEVILSAGVFHSPQLLMVSGVGPAALLEHYSIPVISDLWGAGRNLWDQLIFGVQHKINLPIQAQLISDPQSAAQAVSEFLEDASEPYSSLNGMIAFEKIPKDLRSNFTGGALTALDQFPVDWPEVEYATATALGPDGSHLGLIEAALSAPVSRGNVTISSSSVSNPPEINMGWFTDPAGADAQVAIAAFKGFLVSRFAGLTIVETNCGIKLP</sequence>
<dbReference type="InterPro" id="IPR012132">
    <property type="entry name" value="GMC_OxRdtase"/>
</dbReference>
<dbReference type="InterPro" id="IPR000172">
    <property type="entry name" value="GMC_OxRdtase_N"/>
</dbReference>
<dbReference type="Proteomes" id="UP001161017">
    <property type="component" value="Unassembled WGS sequence"/>
</dbReference>
<dbReference type="PANTHER" id="PTHR11552:SF138">
    <property type="entry name" value="DEHYDROGENASE PKFF-RELATED"/>
    <property type="match status" value="1"/>
</dbReference>
<evidence type="ECO:0000313" key="4">
    <source>
        <dbReference type="Proteomes" id="UP001161017"/>
    </source>
</evidence>
<keyword evidence="4" id="KW-1185">Reference proteome</keyword>
<comment type="caution">
    <text evidence="3">The sequence shown here is derived from an EMBL/GenBank/DDBJ whole genome shotgun (WGS) entry which is preliminary data.</text>
</comment>
<dbReference type="GO" id="GO:0016614">
    <property type="term" value="F:oxidoreductase activity, acting on CH-OH group of donors"/>
    <property type="evidence" value="ECO:0007669"/>
    <property type="project" value="InterPro"/>
</dbReference>
<dbReference type="PIRSF" id="PIRSF000137">
    <property type="entry name" value="Alcohol_oxidase"/>
    <property type="match status" value="1"/>
</dbReference>
<dbReference type="InterPro" id="IPR036188">
    <property type="entry name" value="FAD/NAD-bd_sf"/>
</dbReference>
<evidence type="ECO:0000259" key="2">
    <source>
        <dbReference type="Pfam" id="PF00732"/>
    </source>
</evidence>